<keyword evidence="1" id="KW-1133">Transmembrane helix</keyword>
<evidence type="ECO:0000313" key="2">
    <source>
        <dbReference type="EMBL" id="MBF1383300.1"/>
    </source>
</evidence>
<evidence type="ECO:0000256" key="1">
    <source>
        <dbReference type="SAM" id="Phobius"/>
    </source>
</evidence>
<keyword evidence="1" id="KW-0812">Transmembrane</keyword>
<feature type="transmembrane region" description="Helical" evidence="1">
    <location>
        <begin position="84"/>
        <end position="106"/>
    </location>
</feature>
<organism evidence="2 3">
    <name type="scientific">Prevotella aurantiaca</name>
    <dbReference type="NCBI Taxonomy" id="596085"/>
    <lineage>
        <taxon>Bacteria</taxon>
        <taxon>Pseudomonadati</taxon>
        <taxon>Bacteroidota</taxon>
        <taxon>Bacteroidia</taxon>
        <taxon>Bacteroidales</taxon>
        <taxon>Prevotellaceae</taxon>
        <taxon>Prevotella</taxon>
    </lineage>
</organism>
<protein>
    <submittedName>
        <fullName evidence="2">Uncharacterized protein</fullName>
    </submittedName>
</protein>
<name>A0A930HKN3_9BACT</name>
<keyword evidence="1" id="KW-0472">Membrane</keyword>
<dbReference type="Proteomes" id="UP000771736">
    <property type="component" value="Unassembled WGS sequence"/>
</dbReference>
<feature type="transmembrane region" description="Helical" evidence="1">
    <location>
        <begin position="12"/>
        <end position="36"/>
    </location>
</feature>
<evidence type="ECO:0000313" key="3">
    <source>
        <dbReference type="Proteomes" id="UP000771736"/>
    </source>
</evidence>
<accession>A0A930HKN3</accession>
<reference evidence="2" key="1">
    <citation type="submission" date="2020-04" db="EMBL/GenBank/DDBJ databases">
        <title>Deep metagenomics examines the oral microbiome during advanced dental caries in children, revealing novel taxa and co-occurrences with host molecules.</title>
        <authorList>
            <person name="Baker J.L."/>
            <person name="Morton J.T."/>
            <person name="Dinis M."/>
            <person name="Alvarez R."/>
            <person name="Tran N.C."/>
            <person name="Knight R."/>
            <person name="Edlund A."/>
        </authorList>
    </citation>
    <scope>NUCLEOTIDE SEQUENCE</scope>
    <source>
        <strain evidence="2">JCVI_44_bin.5</strain>
    </source>
</reference>
<dbReference type="RefSeq" id="WP_273158083.1">
    <property type="nucleotide sequence ID" value="NZ_JABZSJ010000001.1"/>
</dbReference>
<dbReference type="AlphaFoldDB" id="A0A930HKN3"/>
<feature type="transmembrane region" description="Helical" evidence="1">
    <location>
        <begin position="56"/>
        <end position="78"/>
    </location>
</feature>
<sequence length="227" mass="25390">METDIAEEVIHGIGPILLEAAVLFGVVIAWIVALFFGAMATRPSFTKWKDVLKERFWAFVITCSLSVITIAAIFWASFDYLSLGVVSILLIVLIVSVPLYFAYLYIRMRIWIATNPNYAVLVFKNETGHMFSHTTKIKTIDGVYGQSKIMFSSMGKYLVVSGKHKFSFVVSEKQPSGRYSIPIELFDDDIEIDLKPGGLYVVEEHDASLSVSVSLSCFAPNIHQTTE</sequence>
<dbReference type="EMBL" id="JABZSJ010000001">
    <property type="protein sequence ID" value="MBF1383300.1"/>
    <property type="molecule type" value="Genomic_DNA"/>
</dbReference>
<gene>
    <name evidence="2" type="ORF">HXN26_00360</name>
</gene>
<proteinExistence type="predicted"/>
<comment type="caution">
    <text evidence="2">The sequence shown here is derived from an EMBL/GenBank/DDBJ whole genome shotgun (WGS) entry which is preliminary data.</text>
</comment>